<keyword evidence="2" id="KW-0805">Transcription regulation</keyword>
<dbReference type="Gene3D" id="2.40.330.10">
    <property type="entry name" value="DNA-binding pseudobarrel domain"/>
    <property type="match status" value="1"/>
</dbReference>
<keyword evidence="5" id="KW-0539">Nucleus</keyword>
<protein>
    <recommendedName>
        <fullName evidence="9">TF-B3 domain-containing protein</fullName>
    </recommendedName>
</protein>
<name>A0AA35YM80_LACSI</name>
<evidence type="ECO:0000256" key="5">
    <source>
        <dbReference type="ARBA" id="ARBA00023242"/>
    </source>
</evidence>
<dbReference type="EMBL" id="OX465079">
    <property type="protein sequence ID" value="CAI9276539.1"/>
    <property type="molecule type" value="Genomic_DNA"/>
</dbReference>
<dbReference type="CDD" id="cd10017">
    <property type="entry name" value="B3_DNA"/>
    <property type="match status" value="1"/>
</dbReference>
<comment type="subcellular location">
    <subcellularLocation>
        <location evidence="1">Nucleus</location>
    </subcellularLocation>
</comment>
<accession>A0AA35YM80</accession>
<keyword evidence="4" id="KW-0804">Transcription</keyword>
<dbReference type="AlphaFoldDB" id="A0AA35YM80"/>
<dbReference type="GO" id="GO:0005634">
    <property type="term" value="C:nucleus"/>
    <property type="evidence" value="ECO:0007669"/>
    <property type="project" value="UniProtKB-SubCell"/>
</dbReference>
<dbReference type="InterPro" id="IPR015300">
    <property type="entry name" value="DNA-bd_pseudobarrel_sf"/>
</dbReference>
<evidence type="ECO:0000313" key="8">
    <source>
        <dbReference type="Proteomes" id="UP001177003"/>
    </source>
</evidence>
<evidence type="ECO:0000256" key="2">
    <source>
        <dbReference type="ARBA" id="ARBA00023015"/>
    </source>
</evidence>
<dbReference type="InterPro" id="IPR003340">
    <property type="entry name" value="B3_DNA-bd"/>
</dbReference>
<organism evidence="7 8">
    <name type="scientific">Lactuca saligna</name>
    <name type="common">Willowleaf lettuce</name>
    <dbReference type="NCBI Taxonomy" id="75948"/>
    <lineage>
        <taxon>Eukaryota</taxon>
        <taxon>Viridiplantae</taxon>
        <taxon>Streptophyta</taxon>
        <taxon>Embryophyta</taxon>
        <taxon>Tracheophyta</taxon>
        <taxon>Spermatophyta</taxon>
        <taxon>Magnoliopsida</taxon>
        <taxon>eudicotyledons</taxon>
        <taxon>Gunneridae</taxon>
        <taxon>Pentapetalae</taxon>
        <taxon>asterids</taxon>
        <taxon>campanulids</taxon>
        <taxon>Asterales</taxon>
        <taxon>Asteraceae</taxon>
        <taxon>Cichorioideae</taxon>
        <taxon>Cichorieae</taxon>
        <taxon>Lactucinae</taxon>
        <taxon>Lactuca</taxon>
    </lineage>
</organism>
<dbReference type="PANTHER" id="PTHR31541">
    <property type="entry name" value="B3 DOMAIN PLANT PROTEIN-RELATED"/>
    <property type="match status" value="1"/>
</dbReference>
<evidence type="ECO:0000313" key="7">
    <source>
        <dbReference type="EMBL" id="CAI9276539.1"/>
    </source>
</evidence>
<dbReference type="GO" id="GO:0003677">
    <property type="term" value="F:DNA binding"/>
    <property type="evidence" value="ECO:0007669"/>
    <property type="project" value="UniProtKB-KW"/>
</dbReference>
<gene>
    <name evidence="7" type="ORF">LSALG_LOCUS16513</name>
</gene>
<keyword evidence="3" id="KW-0238">DNA-binding</keyword>
<reference evidence="7" key="1">
    <citation type="submission" date="2023-04" db="EMBL/GenBank/DDBJ databases">
        <authorList>
            <person name="Vijverberg K."/>
            <person name="Xiong W."/>
            <person name="Schranz E."/>
        </authorList>
    </citation>
    <scope>NUCLEOTIDE SEQUENCE</scope>
</reference>
<evidence type="ECO:0000256" key="4">
    <source>
        <dbReference type="ARBA" id="ARBA00023163"/>
    </source>
</evidence>
<dbReference type="SUPFAM" id="SSF101936">
    <property type="entry name" value="DNA-binding pseudobarrel domain"/>
    <property type="match status" value="1"/>
</dbReference>
<feature type="region of interest" description="Disordered" evidence="6">
    <location>
        <begin position="276"/>
        <end position="319"/>
    </location>
</feature>
<proteinExistence type="predicted"/>
<dbReference type="Proteomes" id="UP001177003">
    <property type="component" value="Chromosome 3"/>
</dbReference>
<evidence type="ECO:0000256" key="3">
    <source>
        <dbReference type="ARBA" id="ARBA00023125"/>
    </source>
</evidence>
<evidence type="ECO:0008006" key="9">
    <source>
        <dbReference type="Google" id="ProtNLM"/>
    </source>
</evidence>
<evidence type="ECO:0000256" key="1">
    <source>
        <dbReference type="ARBA" id="ARBA00004123"/>
    </source>
</evidence>
<dbReference type="Pfam" id="PF03754">
    <property type="entry name" value="At2g31720-like"/>
    <property type="match status" value="1"/>
</dbReference>
<evidence type="ECO:0000256" key="6">
    <source>
        <dbReference type="SAM" id="MobiDB-lite"/>
    </source>
</evidence>
<dbReference type="InterPro" id="IPR005508">
    <property type="entry name" value="At2g31720-like"/>
</dbReference>
<sequence>MPMKITTKKGNEEKERNCRIRICELLRLIGFQCPTTDATILRAEAEHKLNEIKKSKLARQDSNSPESVVAEISKVECDESITTSTFDSMDSRSTSRFNHCGGKCRKVKRYIEEIQGAEIVELVFEKKLTYSDVNLSQGRLLMPLKQVRRPDILKLMQKTGAVRLYVLSRLQHYDVFLTHWDMSTNQNYVLKSGWNKVVKENALEETMVVQLWSFQVGDIPSLLLLLVDGNNGVDGDSCNCNSTMSSDECESSRAIGNDDEIYGFRKPGGIIIREPKADGTLSTSENTGDEKVIECSTSRKGKEKGEKHGGSSPDSQTEMVSVVLTRPKEEVFGFARRLRSERSQKRGFGFARRLGWTSAASHLLPAGEK</sequence>
<dbReference type="PANTHER" id="PTHR31541:SF25">
    <property type="entry name" value="GAMMA-GLIADIN B"/>
    <property type="match status" value="1"/>
</dbReference>
<keyword evidence="8" id="KW-1185">Reference proteome</keyword>